<sequence>MWLSQGIKTCHRLRPRHDLSKSPSLSKYHTNTSSTLKLAPTATATNVTVPEVTKPGFVAALPSKPLTDSVAKPSKTSYGDWRDDFFRDGYVVLPGVLSADKAEYYRSKLLSWITGFNLGLDLKDESTWTAEHLPQSFKSMFLNYCASHERFMWEARCEPTVIEPFAKLYGTDELLVSFDSFNIGLPRRKDLTFKPWPHCDQSADRVGLACVQGILNLYNSGPQDGGLIVMKGSAPLFEEFFEQLPKEKRFFSPHVHSDFYAFNEEQVKWFEDRGYTQYKVEAKPGDLILWDSRTMHHAAFPMGNEIRTVIYTCFAPASQISAEDLAKKQELFNRFEGTTHWPHCNMFGQKDGKRESTEICPHERDEPLEKPIVTEQIKKLAGLVPY</sequence>
<dbReference type="PANTHER" id="PTHR31630">
    <property type="entry name" value="PHYTANOYL-COA DIOXYGENASE-RELATED-RELATED"/>
    <property type="match status" value="1"/>
</dbReference>
<dbReference type="EMBL" id="LT795067">
    <property type="protein sequence ID" value="SJX64766.1"/>
    <property type="molecule type" value="Genomic_DNA"/>
</dbReference>
<accession>A0A2N8UIJ7</accession>
<reference evidence="1 2" key="1">
    <citation type="submission" date="2017-02" db="EMBL/GenBank/DDBJ databases">
        <authorList>
            <person name="Peterson S.W."/>
        </authorList>
    </citation>
    <scope>NUCLEOTIDE SEQUENCE [LARGE SCALE GENOMIC DNA]</scope>
    <source>
        <strain evidence="1 2">SRS1_H2-8</strain>
    </source>
</reference>
<gene>
    <name evidence="1" type="ORF">SRS1_15197</name>
</gene>
<dbReference type="PANTHER" id="PTHR31630:SF6">
    <property type="entry name" value="PHYTANOYL-COA DIOXYGENASE-RELATED"/>
    <property type="match status" value="1"/>
</dbReference>
<evidence type="ECO:0000313" key="2">
    <source>
        <dbReference type="Proteomes" id="UP000239563"/>
    </source>
</evidence>
<proteinExistence type="predicted"/>
<dbReference type="AlphaFoldDB" id="A0A2N8UIJ7"/>
<dbReference type="Gene3D" id="2.60.120.620">
    <property type="entry name" value="q2cbj1_9rhob like domain"/>
    <property type="match status" value="1"/>
</dbReference>
<protein>
    <recommendedName>
        <fullName evidence="3">Phytanoyl-CoA dioxygenase</fullName>
    </recommendedName>
</protein>
<dbReference type="Proteomes" id="UP000239563">
    <property type="component" value="Chromosome XIV"/>
</dbReference>
<evidence type="ECO:0000313" key="1">
    <source>
        <dbReference type="EMBL" id="SJX64766.1"/>
    </source>
</evidence>
<dbReference type="SUPFAM" id="SSF51197">
    <property type="entry name" value="Clavaminate synthase-like"/>
    <property type="match status" value="1"/>
</dbReference>
<organism evidence="1 2">
    <name type="scientific">Sporisorium reilianum f. sp. reilianum</name>
    <dbReference type="NCBI Taxonomy" id="72559"/>
    <lineage>
        <taxon>Eukaryota</taxon>
        <taxon>Fungi</taxon>
        <taxon>Dikarya</taxon>
        <taxon>Basidiomycota</taxon>
        <taxon>Ustilaginomycotina</taxon>
        <taxon>Ustilaginomycetes</taxon>
        <taxon>Ustilaginales</taxon>
        <taxon>Ustilaginaceae</taxon>
        <taxon>Sporisorium</taxon>
    </lineage>
</organism>
<name>A0A2N8UIJ7_9BASI</name>
<evidence type="ECO:0008006" key="3">
    <source>
        <dbReference type="Google" id="ProtNLM"/>
    </source>
</evidence>